<feature type="coiled-coil region" evidence="1">
    <location>
        <begin position="40"/>
        <end position="67"/>
    </location>
</feature>
<dbReference type="AlphaFoldDB" id="A0A833RZ68"/>
<proteinExistence type="predicted"/>
<comment type="caution">
    <text evidence="2">The sequence shown here is derived from an EMBL/GenBank/DDBJ whole genome shotgun (WGS) entry which is preliminary data.</text>
</comment>
<name>A0A833RZ68_9CERV</name>
<evidence type="ECO:0000256" key="1">
    <source>
        <dbReference type="SAM" id="Coils"/>
    </source>
</evidence>
<keyword evidence="3" id="KW-1185">Reference proteome</keyword>
<dbReference type="EMBL" id="WMHW01000351">
    <property type="protein sequence ID" value="KAF4008223.1"/>
    <property type="molecule type" value="Genomic_DNA"/>
</dbReference>
<organism evidence="2 3">
    <name type="scientific">Cervus hanglu yarkandensis</name>
    <name type="common">Yarkand deer</name>
    <dbReference type="NCBI Taxonomy" id="84702"/>
    <lineage>
        <taxon>Eukaryota</taxon>
        <taxon>Metazoa</taxon>
        <taxon>Chordata</taxon>
        <taxon>Craniata</taxon>
        <taxon>Vertebrata</taxon>
        <taxon>Euteleostomi</taxon>
        <taxon>Mammalia</taxon>
        <taxon>Eutheria</taxon>
        <taxon>Laurasiatheria</taxon>
        <taxon>Artiodactyla</taxon>
        <taxon>Ruminantia</taxon>
        <taxon>Pecora</taxon>
        <taxon>Cervidae</taxon>
        <taxon>Cervinae</taxon>
        <taxon>Cervus</taxon>
    </lineage>
</organism>
<evidence type="ECO:0000313" key="3">
    <source>
        <dbReference type="Proteomes" id="UP000631465"/>
    </source>
</evidence>
<gene>
    <name evidence="2" type="ORF">G4228_019890</name>
</gene>
<sequence length="128" mass="15314">MVFVLFLQIDDLPAELETVCSQCLHMNAKIQVLREELLFMPGMQKKCEKLEKNNKKLEQKIVNLKSHIEMNMTEHSQVEQYKQEIEERARQELVEKLKEVDMVLQMQRELDRSITRELEEGMLPKRKN</sequence>
<evidence type="ECO:0000313" key="2">
    <source>
        <dbReference type="EMBL" id="KAF4008223.1"/>
    </source>
</evidence>
<protein>
    <submittedName>
        <fullName evidence="2">Uncharacterized protein</fullName>
    </submittedName>
</protein>
<dbReference type="Proteomes" id="UP000631465">
    <property type="component" value="Unassembled WGS sequence"/>
</dbReference>
<accession>A0A833RZ68</accession>
<reference evidence="2 3" key="1">
    <citation type="submission" date="2019-10" db="EMBL/GenBank/DDBJ databases">
        <title>Chromosome-level genome assembly of Tarim red deer.</title>
        <authorList>
            <person name="Ba H."/>
        </authorList>
    </citation>
    <scope>NUCLEOTIDE SEQUENCE [LARGE SCALE GENOMIC DNA]</scope>
    <source>
        <strain evidence="2">CEY-2017</strain>
        <tissue evidence="2">Blood</tissue>
    </source>
</reference>
<keyword evidence="1" id="KW-0175">Coiled coil</keyword>